<evidence type="ECO:0000313" key="1">
    <source>
        <dbReference type="EMBL" id="TPG67378.1"/>
    </source>
</evidence>
<dbReference type="EMBL" id="RCYZ01000002">
    <property type="protein sequence ID" value="TPG67378.1"/>
    <property type="molecule type" value="Genomic_DNA"/>
</dbReference>
<gene>
    <name evidence="1" type="ORF">EAH73_06545</name>
</gene>
<dbReference type="Pfam" id="PF09365">
    <property type="entry name" value="DUF2461"/>
    <property type="match status" value="1"/>
</dbReference>
<dbReference type="AlphaFoldDB" id="A0A502H1S2"/>
<reference evidence="1 2" key="1">
    <citation type="journal article" date="2019" name="Environ. Microbiol.">
        <title>Species interactions and distinct microbial communities in high Arctic permafrost affected cryosols are associated with the CH4 and CO2 gas fluxes.</title>
        <authorList>
            <person name="Altshuler I."/>
            <person name="Hamel J."/>
            <person name="Turney S."/>
            <person name="Magnuson E."/>
            <person name="Levesque R."/>
            <person name="Greer C."/>
            <person name="Whyte L.G."/>
        </authorList>
    </citation>
    <scope>NUCLEOTIDE SEQUENCE [LARGE SCALE GENOMIC DNA]</scope>
    <source>
        <strain evidence="1 2">S9.2P</strain>
    </source>
</reference>
<dbReference type="NCBIfam" id="TIGR02453">
    <property type="entry name" value="TIGR02453 family protein"/>
    <property type="match status" value="1"/>
</dbReference>
<name>A0A502H1S2_9BACT</name>
<evidence type="ECO:0000313" key="2">
    <source>
        <dbReference type="Proteomes" id="UP000317646"/>
    </source>
</evidence>
<protein>
    <submittedName>
        <fullName evidence="1">DUF2461 domain-containing protein</fullName>
    </submittedName>
</protein>
<dbReference type="PANTHER" id="PTHR36452">
    <property type="entry name" value="CHROMOSOME 12, WHOLE GENOME SHOTGUN SEQUENCE"/>
    <property type="match status" value="1"/>
</dbReference>
<dbReference type="InterPro" id="IPR012808">
    <property type="entry name" value="CHP02453"/>
</dbReference>
<dbReference type="Proteomes" id="UP000317646">
    <property type="component" value="Unassembled WGS sequence"/>
</dbReference>
<sequence length="278" mass="30815">MITAAGKMLRCALHDVQVVAGDYTRISQLFPTTPSGRCYFAGPRPVGHGAQFYVGTPMLLPPLFDFLAGLAAHNDRAWFQERKAEYTRLRADFEEDAAFWRQELNRLDPALAGPLGRTSVFRIYRDVRFSKNKDPYKTHFSAYFTASAGKDIDAPGYYVQVGPGSTLVAAGLYQPDKVQVAAIRQEIDYNADGLRAVLGAPGFRQYFAGLGGDRLKKAPAGYDPAHPEIEFLKHKSFVVSQEIPDAEVLAQKDFRGFVLARLEALGPFCGFLREALDQ</sequence>
<proteinExistence type="predicted"/>
<organism evidence="1 2">
    <name type="scientific">Hymenobacter nivis</name>
    <dbReference type="NCBI Taxonomy" id="1850093"/>
    <lineage>
        <taxon>Bacteria</taxon>
        <taxon>Pseudomonadati</taxon>
        <taxon>Bacteroidota</taxon>
        <taxon>Cytophagia</taxon>
        <taxon>Cytophagales</taxon>
        <taxon>Hymenobacteraceae</taxon>
        <taxon>Hymenobacter</taxon>
    </lineage>
</organism>
<keyword evidence="2" id="KW-1185">Reference proteome</keyword>
<dbReference type="PANTHER" id="PTHR36452:SF1">
    <property type="entry name" value="DUF2461 DOMAIN-CONTAINING PROTEIN"/>
    <property type="match status" value="1"/>
</dbReference>
<comment type="caution">
    <text evidence="1">The sequence shown here is derived from an EMBL/GenBank/DDBJ whole genome shotgun (WGS) entry which is preliminary data.</text>
</comment>
<accession>A0A502H1S2</accession>